<dbReference type="RefSeq" id="WP_198875074.1">
    <property type="nucleotide sequence ID" value="NZ_JAEKMH010000001.1"/>
</dbReference>
<comment type="caution">
    <text evidence="1">The sequence shown here is derived from an EMBL/GenBank/DDBJ whole genome shotgun (WGS) entry which is preliminary data.</text>
</comment>
<keyword evidence="2" id="KW-1185">Reference proteome</keyword>
<gene>
    <name evidence="1" type="ORF">JEQ47_03935</name>
</gene>
<dbReference type="EMBL" id="JAEKMH010000001">
    <property type="protein sequence ID" value="MBJ3783862.1"/>
    <property type="molecule type" value="Genomic_DNA"/>
</dbReference>
<sequence>MAKIPDSVDLVAVEIRRLINHKRLAEATDLAVKTLEAGSAKSETQKLAVTLLVRKAHRPETGPEKWMEIGHVNYWLEAEGVKPQALRNEKMRGEPHNLHYSDAHFKKCISMYNRARAEDE</sequence>
<proteinExistence type="predicted"/>
<organism evidence="1 2">
    <name type="scientific">Devosia sediminis</name>
    <dbReference type="NCBI Taxonomy" id="2798801"/>
    <lineage>
        <taxon>Bacteria</taxon>
        <taxon>Pseudomonadati</taxon>
        <taxon>Pseudomonadota</taxon>
        <taxon>Alphaproteobacteria</taxon>
        <taxon>Hyphomicrobiales</taxon>
        <taxon>Devosiaceae</taxon>
        <taxon>Devosia</taxon>
    </lineage>
</organism>
<reference evidence="1" key="1">
    <citation type="submission" date="2020-12" db="EMBL/GenBank/DDBJ databases">
        <title>Devosia sp. MSA67 isolated from Mo River.</title>
        <authorList>
            <person name="Ma F."/>
            <person name="Zi Z."/>
        </authorList>
    </citation>
    <scope>NUCLEOTIDE SEQUENCE</scope>
    <source>
        <strain evidence="1">MSA67</strain>
    </source>
</reference>
<accession>A0A934IT61</accession>
<dbReference type="Proteomes" id="UP000602124">
    <property type="component" value="Unassembled WGS sequence"/>
</dbReference>
<evidence type="ECO:0000313" key="2">
    <source>
        <dbReference type="Proteomes" id="UP000602124"/>
    </source>
</evidence>
<protein>
    <submittedName>
        <fullName evidence="1">Uncharacterized protein</fullName>
    </submittedName>
</protein>
<dbReference type="AlphaFoldDB" id="A0A934IT61"/>
<name>A0A934IT61_9HYPH</name>
<evidence type="ECO:0000313" key="1">
    <source>
        <dbReference type="EMBL" id="MBJ3783862.1"/>
    </source>
</evidence>